<dbReference type="OrthoDB" id="9980360at2"/>
<dbReference type="AlphaFoldDB" id="A0A1T4Z338"/>
<sequence>MKTWTLLLASVGFLTFGTSLSQAQNYVLESKVAVVAAVTTQGTETTRSLRGGAEVTRLGVTVKPFTNREILAEMSTRTLLDGSTSGWSLVYLMDAQQQGGIYASKSGIIPVPVPEDLVTLPTYSVGLQTGTQTQHPGGATYSALTELALASAQVRGLSVSGFASNGIRSLTVKVQGSTYLVDTVSSKFNFTGGGEGESGAELLKGSISIGSAKLSTLSELP</sequence>
<proteinExistence type="predicted"/>
<keyword evidence="3" id="KW-1185">Reference proteome</keyword>
<gene>
    <name evidence="2" type="ORF">SAMN02745166_04948</name>
</gene>
<reference evidence="3" key="1">
    <citation type="submission" date="2017-02" db="EMBL/GenBank/DDBJ databases">
        <authorList>
            <person name="Varghese N."/>
            <person name="Submissions S."/>
        </authorList>
    </citation>
    <scope>NUCLEOTIDE SEQUENCE [LARGE SCALE GENOMIC DNA]</scope>
    <source>
        <strain evidence="3">ATCC 700200</strain>
    </source>
</reference>
<name>A0A1T4Z338_9BACT</name>
<keyword evidence="1" id="KW-0732">Signal</keyword>
<evidence type="ECO:0000313" key="3">
    <source>
        <dbReference type="Proteomes" id="UP000190774"/>
    </source>
</evidence>
<protein>
    <submittedName>
        <fullName evidence="2">Uncharacterized protein</fullName>
    </submittedName>
</protein>
<feature type="signal peptide" evidence="1">
    <location>
        <begin position="1"/>
        <end position="23"/>
    </location>
</feature>
<organism evidence="2 3">
    <name type="scientific">Prosthecobacter debontii</name>
    <dbReference type="NCBI Taxonomy" id="48467"/>
    <lineage>
        <taxon>Bacteria</taxon>
        <taxon>Pseudomonadati</taxon>
        <taxon>Verrucomicrobiota</taxon>
        <taxon>Verrucomicrobiia</taxon>
        <taxon>Verrucomicrobiales</taxon>
        <taxon>Verrucomicrobiaceae</taxon>
        <taxon>Prosthecobacter</taxon>
    </lineage>
</organism>
<evidence type="ECO:0000313" key="2">
    <source>
        <dbReference type="EMBL" id="SKB08467.1"/>
    </source>
</evidence>
<dbReference type="EMBL" id="FUYE01000027">
    <property type="protein sequence ID" value="SKB08467.1"/>
    <property type="molecule type" value="Genomic_DNA"/>
</dbReference>
<dbReference type="Proteomes" id="UP000190774">
    <property type="component" value="Unassembled WGS sequence"/>
</dbReference>
<dbReference type="STRING" id="48467.SAMN02745166_04948"/>
<accession>A0A1T4Z338</accession>
<dbReference type="RefSeq" id="WP_078816050.1">
    <property type="nucleotide sequence ID" value="NZ_FUYE01000027.1"/>
</dbReference>
<feature type="chain" id="PRO_5010544173" evidence="1">
    <location>
        <begin position="24"/>
        <end position="221"/>
    </location>
</feature>
<evidence type="ECO:0000256" key="1">
    <source>
        <dbReference type="SAM" id="SignalP"/>
    </source>
</evidence>